<dbReference type="EMBL" id="QPMM01000006">
    <property type="protein sequence ID" value="RFS22824.1"/>
    <property type="molecule type" value="Genomic_DNA"/>
</dbReference>
<sequence>MLSLFTELPEVRELLENDKVLKGLSIQKQQLIDTALKNCGSDYACYSSSVIISDAEIKTVGERLAALYKTGQPLDKLIKDHLIPSGCYILYADLPAKEMLVKAWEQEARAVNHTIAVYVNGEKPNYPNIDSISFNVRKKSYSELVAVNLQLARSTQHPLFFTSSMQFALEALELNGRKEAADYEPMTTTVNKAAIAKVANTSWSKYPYSVILVPGEGPEDNITALSAGGMLRCRLAANQYNKGMAPFIVVSGGRVHPYRTKYSEAFEMKEFLINELHIPESAIIMEPHARHTTTNMRNCVRLLFRYGMPLDKPALTVTIPSQSFYISETLLERCKKELGYYPYKNGKRLSSTEMEFYPDILSLQLDNDEPLDP</sequence>
<comment type="caution">
    <text evidence="2">The sequence shown here is derived from an EMBL/GenBank/DDBJ whole genome shotgun (WGS) entry which is preliminary data.</text>
</comment>
<evidence type="ECO:0000313" key="2">
    <source>
        <dbReference type="EMBL" id="RFS22824.1"/>
    </source>
</evidence>
<evidence type="ECO:0000313" key="3">
    <source>
        <dbReference type="Proteomes" id="UP000260644"/>
    </source>
</evidence>
<dbReference type="CDD" id="cd06259">
    <property type="entry name" value="YdcF-like"/>
    <property type="match status" value="1"/>
</dbReference>
<dbReference type="Proteomes" id="UP000260644">
    <property type="component" value="Unassembled WGS sequence"/>
</dbReference>
<protein>
    <submittedName>
        <fullName evidence="2">YdcF family protein</fullName>
    </submittedName>
</protein>
<feature type="domain" description="DUF218" evidence="1">
    <location>
        <begin position="210"/>
        <end position="322"/>
    </location>
</feature>
<dbReference type="InterPro" id="IPR014729">
    <property type="entry name" value="Rossmann-like_a/b/a_fold"/>
</dbReference>
<keyword evidence="3" id="KW-1185">Reference proteome</keyword>
<organism evidence="2 3">
    <name type="scientific">Chitinophaga silvatica</name>
    <dbReference type="NCBI Taxonomy" id="2282649"/>
    <lineage>
        <taxon>Bacteria</taxon>
        <taxon>Pseudomonadati</taxon>
        <taxon>Bacteroidota</taxon>
        <taxon>Chitinophagia</taxon>
        <taxon>Chitinophagales</taxon>
        <taxon>Chitinophagaceae</taxon>
        <taxon>Chitinophaga</taxon>
    </lineage>
</organism>
<proteinExistence type="predicted"/>
<dbReference type="AlphaFoldDB" id="A0A3E1YAQ8"/>
<dbReference type="InterPro" id="IPR003848">
    <property type="entry name" value="DUF218"/>
</dbReference>
<reference evidence="2 3" key="1">
    <citation type="submission" date="2018-07" db="EMBL/GenBank/DDBJ databases">
        <title>Chitinophaga K2CV101002-2 sp. nov., isolated from a monsoon evergreen broad-leaved forest soil.</title>
        <authorList>
            <person name="Lv Y."/>
        </authorList>
    </citation>
    <scope>NUCLEOTIDE SEQUENCE [LARGE SCALE GENOMIC DNA]</scope>
    <source>
        <strain evidence="2 3">GDMCC 1.1288</strain>
    </source>
</reference>
<gene>
    <name evidence="2" type="ORF">DVR12_11715</name>
</gene>
<name>A0A3E1YAQ8_9BACT</name>
<dbReference type="Pfam" id="PF02698">
    <property type="entry name" value="DUF218"/>
    <property type="match status" value="1"/>
</dbReference>
<dbReference type="Gene3D" id="3.40.50.620">
    <property type="entry name" value="HUPs"/>
    <property type="match status" value="1"/>
</dbReference>
<evidence type="ECO:0000259" key="1">
    <source>
        <dbReference type="Pfam" id="PF02698"/>
    </source>
</evidence>
<dbReference type="OrthoDB" id="1092058at2"/>
<accession>A0A3E1YAQ8</accession>